<gene>
    <name evidence="1" type="ORF">M3P05_16335</name>
</gene>
<keyword evidence="2" id="KW-1185">Reference proteome</keyword>
<reference evidence="1 2" key="1">
    <citation type="submission" date="2022-05" db="EMBL/GenBank/DDBJ databases">
        <authorList>
            <person name="Park J.-S."/>
        </authorList>
    </citation>
    <scope>NUCLEOTIDE SEQUENCE [LARGE SCALE GENOMIC DNA]</scope>
    <source>
        <strain evidence="1 2">2012CJ34-2</strain>
    </source>
</reference>
<comment type="caution">
    <text evidence="1">The sequence shown here is derived from an EMBL/GenBank/DDBJ whole genome shotgun (WGS) entry which is preliminary data.</text>
</comment>
<name>A0ABT0PJB7_9GAMM</name>
<dbReference type="RefSeq" id="WP_249701105.1">
    <property type="nucleotide sequence ID" value="NZ_JAMFLX010000026.1"/>
</dbReference>
<evidence type="ECO:0000313" key="2">
    <source>
        <dbReference type="Proteomes" id="UP001203338"/>
    </source>
</evidence>
<accession>A0ABT0PJB7</accession>
<organism evidence="1 2">
    <name type="scientific">Parendozoicomonas callyspongiae</name>
    <dbReference type="NCBI Taxonomy" id="2942213"/>
    <lineage>
        <taxon>Bacteria</taxon>
        <taxon>Pseudomonadati</taxon>
        <taxon>Pseudomonadota</taxon>
        <taxon>Gammaproteobacteria</taxon>
        <taxon>Oceanospirillales</taxon>
        <taxon>Endozoicomonadaceae</taxon>
        <taxon>Parendozoicomonas</taxon>
    </lineage>
</organism>
<dbReference type="Proteomes" id="UP001203338">
    <property type="component" value="Unassembled WGS sequence"/>
</dbReference>
<protein>
    <submittedName>
        <fullName evidence="1">Uncharacterized protein</fullName>
    </submittedName>
</protein>
<sequence length="147" mass="16943">MLPKEGLLPQDFDAGVENLEPLFLAHMGKLSMDMELDRDLFMMMLPFHFQAFLKQEQIGDIGAFNTLFAHAMFAYHQKPAPITTHCLSERSSHKDPRTADDFTEIRYCASPDFQKWESITILQNHLPVIIMEASDTIEPLRTRVCEE</sequence>
<dbReference type="EMBL" id="JAMFLX010000026">
    <property type="protein sequence ID" value="MCL6271489.1"/>
    <property type="molecule type" value="Genomic_DNA"/>
</dbReference>
<evidence type="ECO:0000313" key="1">
    <source>
        <dbReference type="EMBL" id="MCL6271489.1"/>
    </source>
</evidence>
<proteinExistence type="predicted"/>